<sequence length="115" mass="13348">MPIKKDKPLILLISKYIDRIIEFTDGLTLEEFSESQITYDACVLNLLNIGETLKKVSKGLKNKYPNIEYKKIIGLRNIIAHHYEAIEPYRVFQFAKNDLPKLKTEIEKILNNAPN</sequence>
<comment type="similarity">
    <text evidence="6">Belongs to the HepT RNase toxin family.</text>
</comment>
<evidence type="ECO:0000313" key="8">
    <source>
        <dbReference type="Proteomes" id="UP000245962"/>
    </source>
</evidence>
<dbReference type="PANTHER" id="PTHR34139:SF1">
    <property type="entry name" value="RNASE MJ1380-RELATED"/>
    <property type="match status" value="1"/>
</dbReference>
<keyword evidence="2" id="KW-1277">Toxin-antitoxin system</keyword>
<dbReference type="GO" id="GO:0016787">
    <property type="term" value="F:hydrolase activity"/>
    <property type="evidence" value="ECO:0007669"/>
    <property type="project" value="UniProtKB-KW"/>
</dbReference>
<dbReference type="Proteomes" id="UP000245962">
    <property type="component" value="Unassembled WGS sequence"/>
</dbReference>
<dbReference type="GO" id="GO:0000166">
    <property type="term" value="F:nucleotide binding"/>
    <property type="evidence" value="ECO:0007669"/>
    <property type="project" value="UniProtKB-KW"/>
</dbReference>
<evidence type="ECO:0000256" key="3">
    <source>
        <dbReference type="ARBA" id="ARBA00022722"/>
    </source>
</evidence>
<keyword evidence="4" id="KW-0547">Nucleotide-binding</keyword>
<dbReference type="PANTHER" id="PTHR34139">
    <property type="entry name" value="UPF0331 PROTEIN MJ0127"/>
    <property type="match status" value="1"/>
</dbReference>
<keyword evidence="5" id="KW-0378">Hydrolase</keyword>
<keyword evidence="8" id="KW-1185">Reference proteome</keyword>
<evidence type="ECO:0000256" key="4">
    <source>
        <dbReference type="ARBA" id="ARBA00022741"/>
    </source>
</evidence>
<dbReference type="InterPro" id="IPR037038">
    <property type="entry name" value="HepT-like_sf"/>
</dbReference>
<dbReference type="EMBL" id="QEHR01000006">
    <property type="protein sequence ID" value="PVW14156.1"/>
    <property type="molecule type" value="Genomic_DNA"/>
</dbReference>
<dbReference type="Pfam" id="PF01934">
    <property type="entry name" value="HepT-like"/>
    <property type="match status" value="1"/>
</dbReference>
<dbReference type="OrthoDB" id="955324at2"/>
<dbReference type="Gene3D" id="1.20.120.580">
    <property type="entry name" value="bsu32300-like"/>
    <property type="match status" value="1"/>
</dbReference>
<evidence type="ECO:0000256" key="1">
    <source>
        <dbReference type="ARBA" id="ARBA00022553"/>
    </source>
</evidence>
<dbReference type="InterPro" id="IPR051813">
    <property type="entry name" value="HepT_RNase_toxin"/>
</dbReference>
<dbReference type="GO" id="GO:0110001">
    <property type="term" value="C:toxin-antitoxin complex"/>
    <property type="evidence" value="ECO:0007669"/>
    <property type="project" value="InterPro"/>
</dbReference>
<evidence type="ECO:0000256" key="6">
    <source>
        <dbReference type="ARBA" id="ARBA00024207"/>
    </source>
</evidence>
<evidence type="ECO:0000313" key="7">
    <source>
        <dbReference type="EMBL" id="PVW14156.1"/>
    </source>
</evidence>
<dbReference type="GO" id="GO:0004540">
    <property type="term" value="F:RNA nuclease activity"/>
    <property type="evidence" value="ECO:0007669"/>
    <property type="project" value="InterPro"/>
</dbReference>
<comment type="caution">
    <text evidence="7">The sequence shown here is derived from an EMBL/GenBank/DDBJ whole genome shotgun (WGS) entry which is preliminary data.</text>
</comment>
<dbReference type="InterPro" id="IPR008201">
    <property type="entry name" value="HepT-like"/>
</dbReference>
<evidence type="ECO:0000256" key="2">
    <source>
        <dbReference type="ARBA" id="ARBA00022649"/>
    </source>
</evidence>
<organism evidence="7 8">
    <name type="scientific">Marixanthomonas spongiae</name>
    <dbReference type="NCBI Taxonomy" id="2174845"/>
    <lineage>
        <taxon>Bacteria</taxon>
        <taxon>Pseudomonadati</taxon>
        <taxon>Bacteroidota</taxon>
        <taxon>Flavobacteriia</taxon>
        <taxon>Flavobacteriales</taxon>
        <taxon>Flavobacteriaceae</taxon>
        <taxon>Marixanthomonas</taxon>
    </lineage>
</organism>
<keyword evidence="1" id="KW-0597">Phosphoprotein</keyword>
<proteinExistence type="inferred from homology"/>
<gene>
    <name evidence="7" type="ORF">DDV96_10095</name>
</gene>
<dbReference type="RefSeq" id="WP_116694644.1">
    <property type="nucleotide sequence ID" value="NZ_QEHR01000006.1"/>
</dbReference>
<dbReference type="AlphaFoldDB" id="A0A2U0HZA8"/>
<protein>
    <submittedName>
        <fullName evidence="7">DUF86 domain-containing protein</fullName>
    </submittedName>
</protein>
<name>A0A2U0HZA8_9FLAO</name>
<accession>A0A2U0HZA8</accession>
<reference evidence="7 8" key="1">
    <citation type="submission" date="2018-04" db="EMBL/GenBank/DDBJ databases">
        <title>Marixanthomonas spongiae HN-E44 sp. nov., isolated from a marine sponge.</title>
        <authorList>
            <person name="Luo L."/>
            <person name="Zhuang L."/>
        </authorList>
    </citation>
    <scope>NUCLEOTIDE SEQUENCE [LARGE SCALE GENOMIC DNA]</scope>
    <source>
        <strain evidence="7 8">HN-E44</strain>
    </source>
</reference>
<keyword evidence="3" id="KW-0540">Nuclease</keyword>
<evidence type="ECO:0000256" key="5">
    <source>
        <dbReference type="ARBA" id="ARBA00022801"/>
    </source>
</evidence>